<dbReference type="PROSITE" id="PS51257">
    <property type="entry name" value="PROKAR_LIPOPROTEIN"/>
    <property type="match status" value="1"/>
</dbReference>
<sequence>MFSNRATRNYRNDKDMVLTNKILLTCTLLSTLSCQKNDPKPYVRDLPSKFRFAIVDNTGQPLLTKSDQKVVLSFTQNGQNKEITGYQLIALPTDNPLKGYIYSSLDAAMFSGDNGIREFYVNVNGRTDTIYLEVEKSKTANAAGGLYTYRHVKFNGQEIVEQTDISSYVFKQQ</sequence>
<proteinExistence type="predicted"/>
<evidence type="ECO:0000313" key="2">
    <source>
        <dbReference type="Proteomes" id="UP000198310"/>
    </source>
</evidence>
<accession>A0A239BH79</accession>
<gene>
    <name evidence="1" type="ORF">SAMN06269173_12334</name>
</gene>
<name>A0A239BH79_9BACT</name>
<evidence type="ECO:0000313" key="1">
    <source>
        <dbReference type="EMBL" id="SNS07039.1"/>
    </source>
</evidence>
<reference evidence="2" key="1">
    <citation type="submission" date="2017-06" db="EMBL/GenBank/DDBJ databases">
        <authorList>
            <person name="Varghese N."/>
            <person name="Submissions S."/>
        </authorList>
    </citation>
    <scope>NUCLEOTIDE SEQUENCE [LARGE SCALE GENOMIC DNA]</scope>
    <source>
        <strain evidence="2">DSM 28041</strain>
    </source>
</reference>
<dbReference type="Proteomes" id="UP000198310">
    <property type="component" value="Unassembled WGS sequence"/>
</dbReference>
<dbReference type="EMBL" id="FZNS01000023">
    <property type="protein sequence ID" value="SNS07039.1"/>
    <property type="molecule type" value="Genomic_DNA"/>
</dbReference>
<protein>
    <submittedName>
        <fullName evidence="1">Uncharacterized protein</fullName>
    </submittedName>
</protein>
<dbReference type="AlphaFoldDB" id="A0A239BH79"/>
<keyword evidence="2" id="KW-1185">Reference proteome</keyword>
<dbReference type="RefSeq" id="WP_143437266.1">
    <property type="nucleotide sequence ID" value="NZ_FZNS01000023.1"/>
</dbReference>
<organism evidence="1 2">
    <name type="scientific">Hymenobacter mucosus</name>
    <dbReference type="NCBI Taxonomy" id="1411120"/>
    <lineage>
        <taxon>Bacteria</taxon>
        <taxon>Pseudomonadati</taxon>
        <taxon>Bacteroidota</taxon>
        <taxon>Cytophagia</taxon>
        <taxon>Cytophagales</taxon>
        <taxon>Hymenobacteraceae</taxon>
        <taxon>Hymenobacter</taxon>
    </lineage>
</organism>